<protein>
    <recommendedName>
        <fullName evidence="3">Transcriptional regulator</fullName>
    </recommendedName>
</protein>
<dbReference type="RefSeq" id="WP_212022225.1">
    <property type="nucleotide sequence ID" value="NZ_JAAFYZ010000416.1"/>
</dbReference>
<evidence type="ECO:0000313" key="1">
    <source>
        <dbReference type="EMBL" id="MBS2554613.1"/>
    </source>
</evidence>
<dbReference type="Proteomes" id="UP000730482">
    <property type="component" value="Unassembled WGS sequence"/>
</dbReference>
<dbReference type="EMBL" id="JAAFYZ010000416">
    <property type="protein sequence ID" value="MBS2554613.1"/>
    <property type="molecule type" value="Genomic_DNA"/>
</dbReference>
<organism evidence="1 2">
    <name type="scientific">Catenulispora pinistramenti</name>
    <dbReference type="NCBI Taxonomy" id="2705254"/>
    <lineage>
        <taxon>Bacteria</taxon>
        <taxon>Bacillati</taxon>
        <taxon>Actinomycetota</taxon>
        <taxon>Actinomycetes</taxon>
        <taxon>Catenulisporales</taxon>
        <taxon>Catenulisporaceae</taxon>
        <taxon>Catenulispora</taxon>
    </lineage>
</organism>
<keyword evidence="2" id="KW-1185">Reference proteome</keyword>
<comment type="caution">
    <text evidence="1">The sequence shown here is derived from an EMBL/GenBank/DDBJ whole genome shotgun (WGS) entry which is preliminary data.</text>
</comment>
<name>A0ABS5L8C8_9ACTN</name>
<accession>A0ABS5L8C8</accession>
<reference evidence="1 2" key="1">
    <citation type="submission" date="2020-02" db="EMBL/GenBank/DDBJ databases">
        <title>Acidophilic actinobacteria isolated from forest soil.</title>
        <authorList>
            <person name="Golinska P."/>
        </authorList>
    </citation>
    <scope>NUCLEOTIDE SEQUENCE [LARGE SCALE GENOMIC DNA]</scope>
    <source>
        <strain evidence="1 2">NL8</strain>
    </source>
</reference>
<sequence>MAADPIGPGDLPRLLASGPFAAALRAAIAGSGLSLDRIQYRLRQHGAPVSLATLSSWQSGRRQPERAASMAALNRLEQIVGVPPGALAALVGPHRARGRQVYNQAPDLVEVYRDWDPIAGLLSEFDTGSDDSLVRLSQYERLRIGPDRRFRELYSRALVRAATNDVRSSIVIDQATDGSAPVIHPLRGCTLGAVRSKPEAGLTIAELRLPRPLQRGELLVMEYVVEFTPPYPQDCDTSRRMRLPVREYVIDVEFTRPALPARCVQFTAARTDDTVQTERVLALDDGDRACAMSVDLDPCVIGVRWEWPGPP</sequence>
<proteinExistence type="predicted"/>
<gene>
    <name evidence="1" type="ORF">KGQ19_47945</name>
</gene>
<evidence type="ECO:0000313" key="2">
    <source>
        <dbReference type="Proteomes" id="UP000730482"/>
    </source>
</evidence>
<evidence type="ECO:0008006" key="3">
    <source>
        <dbReference type="Google" id="ProtNLM"/>
    </source>
</evidence>